<feature type="region of interest" description="Disordered" evidence="1">
    <location>
        <begin position="138"/>
        <end position="158"/>
    </location>
</feature>
<keyword evidence="2" id="KW-1133">Transmembrane helix</keyword>
<dbReference type="EMBL" id="JARKHS020015352">
    <property type="protein sequence ID" value="KAK8774513.1"/>
    <property type="molecule type" value="Genomic_DNA"/>
</dbReference>
<accession>A0AAQ4EJA5</accession>
<feature type="transmembrane region" description="Helical" evidence="2">
    <location>
        <begin position="255"/>
        <end position="277"/>
    </location>
</feature>
<sequence>MHNLLFASDFKRDVPGTLDAARLNVQKSTATVTPVLQPKREILQSIVPTALIAAFEEVSEPAAKVEPVREIPGFRSTEVSAQRVTGTLKTVGADRRGAVSHRGVPPMKRPATSRDFKDKGRFGSTLPGLGLQHTAFAETTEPSVEGSEPVREPTCSPEHSDLPYMASVFGENFTAGNIWSFLSSNYGPRQNPDASKLSLSDIIRNASAKNINFKREMLPAQLEKSSANQPQSIWGTRPASEDTTTPSERPTNLTWLFLVMVTISVVLMVTMYVTYVVNMARLEKARAALSSKPSFPADEI</sequence>
<gene>
    <name evidence="3" type="ORF">V5799_010955</name>
</gene>
<feature type="region of interest" description="Disordered" evidence="1">
    <location>
        <begin position="98"/>
        <end position="119"/>
    </location>
</feature>
<keyword evidence="2" id="KW-0812">Transmembrane</keyword>
<evidence type="ECO:0000313" key="4">
    <source>
        <dbReference type="Proteomes" id="UP001321473"/>
    </source>
</evidence>
<protein>
    <submittedName>
        <fullName evidence="3">Uncharacterized protein</fullName>
    </submittedName>
</protein>
<evidence type="ECO:0000256" key="2">
    <source>
        <dbReference type="SAM" id="Phobius"/>
    </source>
</evidence>
<proteinExistence type="predicted"/>
<comment type="caution">
    <text evidence="3">The sequence shown here is derived from an EMBL/GenBank/DDBJ whole genome shotgun (WGS) entry which is preliminary data.</text>
</comment>
<organism evidence="3 4">
    <name type="scientific">Amblyomma americanum</name>
    <name type="common">Lone star tick</name>
    <dbReference type="NCBI Taxonomy" id="6943"/>
    <lineage>
        <taxon>Eukaryota</taxon>
        <taxon>Metazoa</taxon>
        <taxon>Ecdysozoa</taxon>
        <taxon>Arthropoda</taxon>
        <taxon>Chelicerata</taxon>
        <taxon>Arachnida</taxon>
        <taxon>Acari</taxon>
        <taxon>Parasitiformes</taxon>
        <taxon>Ixodida</taxon>
        <taxon>Ixodoidea</taxon>
        <taxon>Ixodidae</taxon>
        <taxon>Amblyomminae</taxon>
        <taxon>Amblyomma</taxon>
    </lineage>
</organism>
<keyword evidence="2" id="KW-0472">Membrane</keyword>
<dbReference type="AlphaFoldDB" id="A0AAQ4EJA5"/>
<dbReference type="Proteomes" id="UP001321473">
    <property type="component" value="Unassembled WGS sequence"/>
</dbReference>
<feature type="compositionally biased region" description="Polar residues" evidence="1">
    <location>
        <begin position="224"/>
        <end position="234"/>
    </location>
</feature>
<keyword evidence="4" id="KW-1185">Reference proteome</keyword>
<feature type="region of interest" description="Disordered" evidence="1">
    <location>
        <begin position="224"/>
        <end position="248"/>
    </location>
</feature>
<evidence type="ECO:0000313" key="3">
    <source>
        <dbReference type="EMBL" id="KAK8774513.1"/>
    </source>
</evidence>
<evidence type="ECO:0000256" key="1">
    <source>
        <dbReference type="SAM" id="MobiDB-lite"/>
    </source>
</evidence>
<name>A0AAQ4EJA5_AMBAM</name>
<reference evidence="3 4" key="1">
    <citation type="journal article" date="2023" name="Arcadia Sci">
        <title>De novo assembly of a long-read Amblyomma americanum tick genome.</title>
        <authorList>
            <person name="Chou S."/>
            <person name="Poskanzer K.E."/>
            <person name="Rollins M."/>
            <person name="Thuy-Boun P.S."/>
        </authorList>
    </citation>
    <scope>NUCLEOTIDE SEQUENCE [LARGE SCALE GENOMIC DNA]</scope>
    <source>
        <strain evidence="3">F_SG_1</strain>
        <tissue evidence="3">Salivary glands</tissue>
    </source>
</reference>